<reference evidence="2" key="1">
    <citation type="journal article" date="2014" name="Front. Microbiol.">
        <title>High frequency of phylogenetically diverse reductive dehalogenase-homologous genes in deep subseafloor sedimentary metagenomes.</title>
        <authorList>
            <person name="Kawai M."/>
            <person name="Futagami T."/>
            <person name="Toyoda A."/>
            <person name="Takaki Y."/>
            <person name="Nishi S."/>
            <person name="Hori S."/>
            <person name="Arai W."/>
            <person name="Tsubouchi T."/>
            <person name="Morono Y."/>
            <person name="Uchiyama I."/>
            <person name="Ito T."/>
            <person name="Fujiyama A."/>
            <person name="Inagaki F."/>
            <person name="Takami H."/>
        </authorList>
    </citation>
    <scope>NUCLEOTIDE SEQUENCE</scope>
    <source>
        <strain evidence="2">Expedition CK06-06</strain>
    </source>
</reference>
<dbReference type="AlphaFoldDB" id="X0WBA9"/>
<accession>X0WBA9</accession>
<name>X0WBA9_9ZZZZ</name>
<dbReference type="EMBL" id="BARS01033085">
    <property type="protein sequence ID" value="GAG21873.1"/>
    <property type="molecule type" value="Genomic_DNA"/>
</dbReference>
<dbReference type="GO" id="GO:0004853">
    <property type="term" value="F:uroporphyrinogen decarboxylase activity"/>
    <property type="evidence" value="ECO:0007669"/>
    <property type="project" value="InterPro"/>
</dbReference>
<organism evidence="2">
    <name type="scientific">marine sediment metagenome</name>
    <dbReference type="NCBI Taxonomy" id="412755"/>
    <lineage>
        <taxon>unclassified sequences</taxon>
        <taxon>metagenomes</taxon>
        <taxon>ecological metagenomes</taxon>
    </lineage>
</organism>
<evidence type="ECO:0000313" key="2">
    <source>
        <dbReference type="EMBL" id="GAG21873.1"/>
    </source>
</evidence>
<feature type="domain" description="Uroporphyrinogen decarboxylase (URO-D)" evidence="1">
    <location>
        <begin position="66"/>
        <end position="231"/>
    </location>
</feature>
<evidence type="ECO:0000259" key="1">
    <source>
        <dbReference type="Pfam" id="PF01208"/>
    </source>
</evidence>
<dbReference type="GO" id="GO:0006779">
    <property type="term" value="P:porphyrin-containing compound biosynthetic process"/>
    <property type="evidence" value="ECO:0007669"/>
    <property type="project" value="InterPro"/>
</dbReference>
<dbReference type="Gene3D" id="3.20.20.210">
    <property type="match status" value="1"/>
</dbReference>
<gene>
    <name evidence="2" type="ORF">S01H1_51273</name>
</gene>
<feature type="non-terminal residue" evidence="2">
    <location>
        <position position="1"/>
    </location>
</feature>
<dbReference type="SUPFAM" id="SSF51726">
    <property type="entry name" value="UROD/MetE-like"/>
    <property type="match status" value="1"/>
</dbReference>
<sequence>VDEDVLQALHVDFRPIQSNPPAGYRLQVRDEGDYETYYDQWGAKLRRPKAGGHYFDYVEYPIKESTLEALERYSWPDPDDPSRYEGLRKRAQALRERTPYALVGECGLGGDILARPQWIRGYAESMIDLAANPDFAEAFLEQLTQIAVRAWGHFLDEVGEYLDVAAFGDDLGMQDRPLISPAMYRRLVKPRHARIIEAIKARTKAKVFMHSCGTVSEFIPDIVEIGVDILNPIQVSATGMGDTAELKRRYGQHLTFWGGA</sequence>
<protein>
    <recommendedName>
        <fullName evidence="1">Uroporphyrinogen decarboxylase (URO-D) domain-containing protein</fullName>
    </recommendedName>
</protein>
<dbReference type="Pfam" id="PF01208">
    <property type="entry name" value="URO-D"/>
    <property type="match status" value="1"/>
</dbReference>
<dbReference type="InterPro" id="IPR038071">
    <property type="entry name" value="UROD/MetE-like_sf"/>
</dbReference>
<dbReference type="InterPro" id="IPR000257">
    <property type="entry name" value="Uroporphyrinogen_deCOase"/>
</dbReference>
<comment type="caution">
    <text evidence="2">The sequence shown here is derived from an EMBL/GenBank/DDBJ whole genome shotgun (WGS) entry which is preliminary data.</text>
</comment>
<proteinExistence type="predicted"/>
<feature type="non-terminal residue" evidence="2">
    <location>
        <position position="260"/>
    </location>
</feature>